<dbReference type="InterPro" id="IPR010985">
    <property type="entry name" value="Ribbon_hlx_hlx"/>
</dbReference>
<proteinExistence type="predicted"/>
<name>A0A8S5NH58_9CAUD</name>
<sequence>MPTDAQKRTRNKWDAENMSVISCKLKREIAKNFKTTAKSRGTTPNELIRGWIAEYLADK</sequence>
<protein>
    <submittedName>
        <fullName evidence="1">Alginate and motility regulator</fullName>
    </submittedName>
</protein>
<dbReference type="GO" id="GO:0006355">
    <property type="term" value="P:regulation of DNA-templated transcription"/>
    <property type="evidence" value="ECO:0007669"/>
    <property type="project" value="InterPro"/>
</dbReference>
<dbReference type="EMBL" id="BK015174">
    <property type="protein sequence ID" value="DAD94165.1"/>
    <property type="molecule type" value="Genomic_DNA"/>
</dbReference>
<organism evidence="1">
    <name type="scientific">Siphoviridae sp. cttpk5</name>
    <dbReference type="NCBI Taxonomy" id="2826496"/>
    <lineage>
        <taxon>Viruses</taxon>
        <taxon>Duplodnaviria</taxon>
        <taxon>Heunggongvirae</taxon>
        <taxon>Uroviricota</taxon>
        <taxon>Caudoviricetes</taxon>
    </lineage>
</organism>
<reference evidence="1" key="1">
    <citation type="journal article" date="2021" name="Proc. Natl. Acad. Sci. U.S.A.">
        <title>A Catalog of Tens of Thousands of Viruses from Human Metagenomes Reveals Hidden Associations with Chronic Diseases.</title>
        <authorList>
            <person name="Tisza M.J."/>
            <person name="Buck C.B."/>
        </authorList>
    </citation>
    <scope>NUCLEOTIDE SEQUENCE</scope>
    <source>
        <strain evidence="1">Cttpk5</strain>
    </source>
</reference>
<dbReference type="SUPFAM" id="SSF47598">
    <property type="entry name" value="Ribbon-helix-helix"/>
    <property type="match status" value="1"/>
</dbReference>
<accession>A0A8S5NH58</accession>
<evidence type="ECO:0000313" key="1">
    <source>
        <dbReference type="EMBL" id="DAD94165.1"/>
    </source>
</evidence>